<feature type="region of interest" description="Disordered" evidence="1">
    <location>
        <begin position="1"/>
        <end position="41"/>
    </location>
</feature>
<dbReference type="AlphaFoldDB" id="A0AAW1VNK6"/>
<keyword evidence="3" id="KW-1185">Reference proteome</keyword>
<dbReference type="EMBL" id="JBEDUW010000120">
    <property type="protein sequence ID" value="KAK9906021.1"/>
    <property type="molecule type" value="Genomic_DNA"/>
</dbReference>
<accession>A0AAW1VNK6</accession>
<evidence type="ECO:0000313" key="3">
    <source>
        <dbReference type="Proteomes" id="UP001457282"/>
    </source>
</evidence>
<feature type="compositionally biased region" description="Basic residues" evidence="1">
    <location>
        <begin position="28"/>
        <end position="41"/>
    </location>
</feature>
<organism evidence="2 3">
    <name type="scientific">Rubus argutus</name>
    <name type="common">Southern blackberry</name>
    <dbReference type="NCBI Taxonomy" id="59490"/>
    <lineage>
        <taxon>Eukaryota</taxon>
        <taxon>Viridiplantae</taxon>
        <taxon>Streptophyta</taxon>
        <taxon>Embryophyta</taxon>
        <taxon>Tracheophyta</taxon>
        <taxon>Spermatophyta</taxon>
        <taxon>Magnoliopsida</taxon>
        <taxon>eudicotyledons</taxon>
        <taxon>Gunneridae</taxon>
        <taxon>Pentapetalae</taxon>
        <taxon>rosids</taxon>
        <taxon>fabids</taxon>
        <taxon>Rosales</taxon>
        <taxon>Rosaceae</taxon>
        <taxon>Rosoideae</taxon>
        <taxon>Rosoideae incertae sedis</taxon>
        <taxon>Rubus</taxon>
    </lineage>
</organism>
<sequence>MEPHHSSARTSLHAVCTDHDIITTTSKPSHRKPRSRRRRRYTASMAPVAVRRCKTQTRPHRLCFAAPSCRAKTAVAVSLSTPQNPSRHLC</sequence>
<evidence type="ECO:0000256" key="1">
    <source>
        <dbReference type="SAM" id="MobiDB-lite"/>
    </source>
</evidence>
<name>A0AAW1VNK6_RUBAR</name>
<evidence type="ECO:0000313" key="2">
    <source>
        <dbReference type="EMBL" id="KAK9906021.1"/>
    </source>
</evidence>
<reference evidence="2 3" key="1">
    <citation type="journal article" date="2023" name="G3 (Bethesda)">
        <title>A chromosome-length genome assembly and annotation of blackberry (Rubus argutus, cv. 'Hillquist').</title>
        <authorList>
            <person name="Bruna T."/>
            <person name="Aryal R."/>
            <person name="Dudchenko O."/>
            <person name="Sargent D.J."/>
            <person name="Mead D."/>
            <person name="Buti M."/>
            <person name="Cavallini A."/>
            <person name="Hytonen T."/>
            <person name="Andres J."/>
            <person name="Pham M."/>
            <person name="Weisz D."/>
            <person name="Mascagni F."/>
            <person name="Usai G."/>
            <person name="Natali L."/>
            <person name="Bassil N."/>
            <person name="Fernandez G.E."/>
            <person name="Lomsadze A."/>
            <person name="Armour M."/>
            <person name="Olukolu B."/>
            <person name="Poorten T."/>
            <person name="Britton C."/>
            <person name="Davik J."/>
            <person name="Ashrafi H."/>
            <person name="Aiden E.L."/>
            <person name="Borodovsky M."/>
            <person name="Worthington M."/>
        </authorList>
    </citation>
    <scope>NUCLEOTIDE SEQUENCE [LARGE SCALE GENOMIC DNA]</scope>
    <source>
        <strain evidence="2">PI 553951</strain>
    </source>
</reference>
<protein>
    <submittedName>
        <fullName evidence="2">Uncharacterized protein</fullName>
    </submittedName>
</protein>
<proteinExistence type="predicted"/>
<gene>
    <name evidence="2" type="ORF">M0R45_000145</name>
</gene>
<comment type="caution">
    <text evidence="2">The sequence shown here is derived from an EMBL/GenBank/DDBJ whole genome shotgun (WGS) entry which is preliminary data.</text>
</comment>
<dbReference type="Proteomes" id="UP001457282">
    <property type="component" value="Unassembled WGS sequence"/>
</dbReference>